<proteinExistence type="predicted"/>
<dbReference type="AlphaFoldDB" id="A0A8S9IHX7"/>
<evidence type="ECO:0000256" key="2">
    <source>
        <dbReference type="ARBA" id="ARBA00023125"/>
    </source>
</evidence>
<dbReference type="InterPro" id="IPR003441">
    <property type="entry name" value="NAC-dom"/>
</dbReference>
<dbReference type="PANTHER" id="PTHR31744">
    <property type="entry name" value="PROTEIN CUP-SHAPED COTYLEDON 2-RELATED"/>
    <property type="match status" value="1"/>
</dbReference>
<dbReference type="GO" id="GO:0003677">
    <property type="term" value="F:DNA binding"/>
    <property type="evidence" value="ECO:0007669"/>
    <property type="project" value="UniProtKB-KW"/>
</dbReference>
<sequence>MEKPCSIKNRELRLPPGFRFHPTDEELVVHYLSRKVSGLLLPAYVIPEIDICKAEPWDLPGDCNSERYFFSMREAKYPNGNRSNRSTGSGYWKATGIDRQIGKKVLGMKKTLGENMNWVLCRVFLKKRSNNNNKKKKEDEREKKEEIESDDNKSTCPIFYDFMRNDVKKGKCCTLNLTRCSSPSSASSSVCSSALIQTCLNSDSDNHHQETSCRGNKFHLFL</sequence>
<reference evidence="6" key="1">
    <citation type="submission" date="2019-12" db="EMBL/GenBank/DDBJ databases">
        <title>Genome sequencing and annotation of Brassica cretica.</title>
        <authorList>
            <person name="Studholme D.J."/>
            <person name="Sarris P.F."/>
        </authorList>
    </citation>
    <scope>NUCLEOTIDE SEQUENCE</scope>
    <source>
        <strain evidence="6">PFS-001/15</strain>
        <tissue evidence="6">Leaf</tissue>
    </source>
</reference>
<comment type="caution">
    <text evidence="6">The sequence shown here is derived from an EMBL/GenBank/DDBJ whole genome shotgun (WGS) entry which is preliminary data.</text>
</comment>
<organism evidence="6 7">
    <name type="scientific">Brassica cretica</name>
    <name type="common">Mustard</name>
    <dbReference type="NCBI Taxonomy" id="69181"/>
    <lineage>
        <taxon>Eukaryota</taxon>
        <taxon>Viridiplantae</taxon>
        <taxon>Streptophyta</taxon>
        <taxon>Embryophyta</taxon>
        <taxon>Tracheophyta</taxon>
        <taxon>Spermatophyta</taxon>
        <taxon>Magnoliopsida</taxon>
        <taxon>eudicotyledons</taxon>
        <taxon>Gunneridae</taxon>
        <taxon>Pentapetalae</taxon>
        <taxon>rosids</taxon>
        <taxon>malvids</taxon>
        <taxon>Brassicales</taxon>
        <taxon>Brassicaceae</taxon>
        <taxon>Brassiceae</taxon>
        <taxon>Brassica</taxon>
    </lineage>
</organism>
<evidence type="ECO:0000259" key="5">
    <source>
        <dbReference type="PROSITE" id="PS51005"/>
    </source>
</evidence>
<dbReference type="GO" id="GO:0006355">
    <property type="term" value="P:regulation of DNA-templated transcription"/>
    <property type="evidence" value="ECO:0007669"/>
    <property type="project" value="InterPro"/>
</dbReference>
<dbReference type="Proteomes" id="UP000712281">
    <property type="component" value="Unassembled WGS sequence"/>
</dbReference>
<dbReference type="InterPro" id="IPR036093">
    <property type="entry name" value="NAC_dom_sf"/>
</dbReference>
<evidence type="ECO:0000256" key="4">
    <source>
        <dbReference type="ARBA" id="ARBA00023242"/>
    </source>
</evidence>
<keyword evidence="3" id="KW-0804">Transcription</keyword>
<evidence type="ECO:0000313" key="6">
    <source>
        <dbReference type="EMBL" id="KAF2569344.1"/>
    </source>
</evidence>
<name>A0A8S9IHX7_BRACR</name>
<evidence type="ECO:0000256" key="3">
    <source>
        <dbReference type="ARBA" id="ARBA00023163"/>
    </source>
</evidence>
<feature type="domain" description="NAC" evidence="5">
    <location>
        <begin position="14"/>
        <end position="161"/>
    </location>
</feature>
<keyword evidence="4" id="KW-0539">Nucleus</keyword>
<dbReference type="PROSITE" id="PS51005">
    <property type="entry name" value="NAC"/>
    <property type="match status" value="1"/>
</dbReference>
<protein>
    <recommendedName>
        <fullName evidence="5">NAC domain-containing protein</fullName>
    </recommendedName>
</protein>
<dbReference type="SUPFAM" id="SSF101941">
    <property type="entry name" value="NAC domain"/>
    <property type="match status" value="1"/>
</dbReference>
<dbReference type="Gene3D" id="2.170.150.80">
    <property type="entry name" value="NAC domain"/>
    <property type="match status" value="1"/>
</dbReference>
<gene>
    <name evidence="6" type="ORF">F2Q68_00024529</name>
</gene>
<keyword evidence="1" id="KW-0805">Transcription regulation</keyword>
<keyword evidence="2" id="KW-0238">DNA-binding</keyword>
<dbReference type="Pfam" id="PF02365">
    <property type="entry name" value="NAM"/>
    <property type="match status" value="1"/>
</dbReference>
<dbReference type="EMBL" id="QGKW02001911">
    <property type="protein sequence ID" value="KAF2569344.1"/>
    <property type="molecule type" value="Genomic_DNA"/>
</dbReference>
<dbReference type="PANTHER" id="PTHR31744:SF93">
    <property type="entry name" value="NAC DOMAIN-CONTAINING PROTEIN"/>
    <property type="match status" value="1"/>
</dbReference>
<evidence type="ECO:0000256" key="1">
    <source>
        <dbReference type="ARBA" id="ARBA00023015"/>
    </source>
</evidence>
<evidence type="ECO:0000313" key="7">
    <source>
        <dbReference type="Proteomes" id="UP000712281"/>
    </source>
</evidence>
<accession>A0A8S9IHX7</accession>